<keyword evidence="2" id="KW-1185">Reference proteome</keyword>
<reference evidence="1 2" key="1">
    <citation type="submission" date="2017-04" db="EMBL/GenBank/DDBJ databases">
        <authorList>
            <person name="Afonso C.L."/>
            <person name="Miller P.J."/>
            <person name="Scott M.A."/>
            <person name="Spackman E."/>
            <person name="Goraichik I."/>
            <person name="Dimitrov K.M."/>
            <person name="Suarez D.L."/>
            <person name="Swayne D.E."/>
        </authorList>
    </citation>
    <scope>NUCLEOTIDE SEQUENCE [LARGE SCALE GENOMIC DNA]</scope>
    <source>
        <strain evidence="2">XA(T)</strain>
    </source>
</reference>
<dbReference type="EMBL" id="CP020715">
    <property type="protein sequence ID" value="ARJ04687.1"/>
    <property type="molecule type" value="Genomic_DNA"/>
</dbReference>
<organism evidence="1 2">
    <name type="scientific">Cnuibacter physcomitrellae</name>
    <dbReference type="NCBI Taxonomy" id="1619308"/>
    <lineage>
        <taxon>Bacteria</taxon>
        <taxon>Bacillati</taxon>
        <taxon>Actinomycetota</taxon>
        <taxon>Actinomycetes</taxon>
        <taxon>Micrococcales</taxon>
        <taxon>Microbacteriaceae</taxon>
        <taxon>Cnuibacter</taxon>
    </lineage>
</organism>
<dbReference type="AlphaFoldDB" id="A0A1X9LHS7"/>
<dbReference type="KEGG" id="cphy:B5808_05190"/>
<name>A0A1X9LHS7_9MICO</name>
<evidence type="ECO:0000313" key="1">
    <source>
        <dbReference type="EMBL" id="ARJ04687.1"/>
    </source>
</evidence>
<protein>
    <submittedName>
        <fullName evidence="1">Uncharacterized protein</fullName>
    </submittedName>
</protein>
<dbReference type="RefSeq" id="WP_085018825.1">
    <property type="nucleotide sequence ID" value="NZ_BMHD01000002.1"/>
</dbReference>
<dbReference type="STRING" id="1619308.B5808_05190"/>
<sequence>MGVLEPLLPERVAARLRAITLISFVWDVVRFLGITLITGSAAVGVRATDGSLPPVLVTVVALVVVAALYAWVFVGLHRRRRWARVVGTVFAGVSLIASAIQVADLVTGDPLYGATAIVTLLIDIAFLLTAWLPPRPPRPSA</sequence>
<accession>A0A1X9LHS7</accession>
<gene>
    <name evidence="1" type="ORF">B5808_05190</name>
</gene>
<evidence type="ECO:0000313" key="2">
    <source>
        <dbReference type="Proteomes" id="UP000192775"/>
    </source>
</evidence>
<proteinExistence type="predicted"/>
<dbReference type="Proteomes" id="UP000192775">
    <property type="component" value="Chromosome"/>
</dbReference>